<evidence type="ECO:0000256" key="2">
    <source>
        <dbReference type="SAM" id="SignalP"/>
    </source>
</evidence>
<proteinExistence type="predicted"/>
<dbReference type="EMBL" id="JASNQZ010000006">
    <property type="protein sequence ID" value="KAL0957078.1"/>
    <property type="molecule type" value="Genomic_DNA"/>
</dbReference>
<organism evidence="3 4">
    <name type="scientific">Hohenbuehelia grisea</name>
    <dbReference type="NCBI Taxonomy" id="104357"/>
    <lineage>
        <taxon>Eukaryota</taxon>
        <taxon>Fungi</taxon>
        <taxon>Dikarya</taxon>
        <taxon>Basidiomycota</taxon>
        <taxon>Agaricomycotina</taxon>
        <taxon>Agaricomycetes</taxon>
        <taxon>Agaricomycetidae</taxon>
        <taxon>Agaricales</taxon>
        <taxon>Pleurotineae</taxon>
        <taxon>Pleurotaceae</taxon>
        <taxon>Hohenbuehelia</taxon>
    </lineage>
</organism>
<sequence length="119" mass="12459">MKAIALLVVLCALLATSLAFPAELPKGKSKGSTSANKAPAAKGSNKGKGKGPAAPVTPVKTLAEKVDEQWASMRTHVLEGDAGGDPSAGRHTITSWQKANGDEGWCHKETHICAFRHYP</sequence>
<dbReference type="Proteomes" id="UP001556367">
    <property type="component" value="Unassembled WGS sequence"/>
</dbReference>
<comment type="caution">
    <text evidence="3">The sequence shown here is derived from an EMBL/GenBank/DDBJ whole genome shotgun (WGS) entry which is preliminary data.</text>
</comment>
<feature type="compositionally biased region" description="Low complexity" evidence="1">
    <location>
        <begin position="34"/>
        <end position="44"/>
    </location>
</feature>
<keyword evidence="4" id="KW-1185">Reference proteome</keyword>
<evidence type="ECO:0000256" key="1">
    <source>
        <dbReference type="SAM" id="MobiDB-lite"/>
    </source>
</evidence>
<protein>
    <submittedName>
        <fullName evidence="3">Uncharacterized protein</fullName>
    </submittedName>
</protein>
<accession>A0ABR3JMN6</accession>
<evidence type="ECO:0000313" key="3">
    <source>
        <dbReference type="EMBL" id="KAL0957078.1"/>
    </source>
</evidence>
<evidence type="ECO:0000313" key="4">
    <source>
        <dbReference type="Proteomes" id="UP001556367"/>
    </source>
</evidence>
<feature type="region of interest" description="Disordered" evidence="1">
    <location>
        <begin position="23"/>
        <end position="57"/>
    </location>
</feature>
<feature type="chain" id="PRO_5046224194" evidence="2">
    <location>
        <begin position="20"/>
        <end position="119"/>
    </location>
</feature>
<name>A0ABR3JMN6_9AGAR</name>
<keyword evidence="2" id="KW-0732">Signal</keyword>
<feature type="signal peptide" evidence="2">
    <location>
        <begin position="1"/>
        <end position="19"/>
    </location>
</feature>
<reference evidence="4" key="1">
    <citation type="submission" date="2024-06" db="EMBL/GenBank/DDBJ databases">
        <title>Multi-omics analyses provide insights into the biosynthesis of the anticancer antibiotic pleurotin in Hohenbuehelia grisea.</title>
        <authorList>
            <person name="Weaver J.A."/>
            <person name="Alberti F."/>
        </authorList>
    </citation>
    <scope>NUCLEOTIDE SEQUENCE [LARGE SCALE GENOMIC DNA]</scope>
    <source>
        <strain evidence="4">T-177</strain>
    </source>
</reference>
<gene>
    <name evidence="3" type="ORF">HGRIS_003175</name>
</gene>